<evidence type="ECO:0000256" key="1">
    <source>
        <dbReference type="ARBA" id="ARBA00022723"/>
    </source>
</evidence>
<dbReference type="PANTHER" id="PTHR47636:SF1">
    <property type="entry name" value="TRANSCRIPTIONAL REGULATORY PROTEIN RCO1"/>
    <property type="match status" value="1"/>
</dbReference>
<dbReference type="PROSITE" id="PS01359">
    <property type="entry name" value="ZF_PHD_1"/>
    <property type="match status" value="1"/>
</dbReference>
<dbReference type="GO" id="GO:0008270">
    <property type="term" value="F:zinc ion binding"/>
    <property type="evidence" value="ECO:0007669"/>
    <property type="project" value="UniProtKB-KW"/>
</dbReference>
<keyword evidence="8" id="KW-1185">Reference proteome</keyword>
<dbReference type="InterPro" id="IPR002219">
    <property type="entry name" value="PKC_DAG/PE"/>
</dbReference>
<dbReference type="STRING" id="1392247.A0A3N4L0E1"/>
<gene>
    <name evidence="7" type="ORF">P167DRAFT_91471</name>
</gene>
<keyword evidence="3" id="KW-0862">Zinc</keyword>
<dbReference type="CDD" id="cd15535">
    <property type="entry name" value="PHD1_Rco1"/>
    <property type="match status" value="1"/>
</dbReference>
<dbReference type="PANTHER" id="PTHR47636">
    <property type="entry name" value="TRANSCRIPTIONAL REGULATORY PROTEIN RCO1"/>
    <property type="match status" value="1"/>
</dbReference>
<feature type="compositionally biased region" description="Pro residues" evidence="5">
    <location>
        <begin position="761"/>
        <end position="773"/>
    </location>
</feature>
<dbReference type="InterPro" id="IPR052819">
    <property type="entry name" value="Chromatin_regulatory_protein"/>
</dbReference>
<feature type="region of interest" description="Disordered" evidence="5">
    <location>
        <begin position="514"/>
        <end position="784"/>
    </location>
</feature>
<feature type="compositionally biased region" description="Polar residues" evidence="5">
    <location>
        <begin position="589"/>
        <end position="606"/>
    </location>
</feature>
<dbReference type="Proteomes" id="UP000277580">
    <property type="component" value="Unassembled WGS sequence"/>
</dbReference>
<feature type="compositionally biased region" description="Polar residues" evidence="5">
    <location>
        <begin position="520"/>
        <end position="534"/>
    </location>
</feature>
<dbReference type="InterPro" id="IPR001965">
    <property type="entry name" value="Znf_PHD"/>
</dbReference>
<dbReference type="AlphaFoldDB" id="A0A3N4L0E1"/>
<dbReference type="EMBL" id="ML119120">
    <property type="protein sequence ID" value="RPB14041.1"/>
    <property type="molecule type" value="Genomic_DNA"/>
</dbReference>
<evidence type="ECO:0000256" key="4">
    <source>
        <dbReference type="PROSITE-ProRule" id="PRU00146"/>
    </source>
</evidence>
<dbReference type="Pfam" id="PF00628">
    <property type="entry name" value="PHD"/>
    <property type="match status" value="2"/>
</dbReference>
<feature type="domain" description="PHD-type" evidence="6">
    <location>
        <begin position="822"/>
        <end position="869"/>
    </location>
</feature>
<protein>
    <recommendedName>
        <fullName evidence="6">PHD-type domain-containing protein</fullName>
    </recommendedName>
</protein>
<feature type="region of interest" description="Disordered" evidence="5">
    <location>
        <begin position="1"/>
        <end position="78"/>
    </location>
</feature>
<evidence type="ECO:0000259" key="6">
    <source>
        <dbReference type="PROSITE" id="PS50016"/>
    </source>
</evidence>
<feature type="compositionally biased region" description="Low complexity" evidence="5">
    <location>
        <begin position="745"/>
        <end position="760"/>
    </location>
</feature>
<evidence type="ECO:0000313" key="8">
    <source>
        <dbReference type="Proteomes" id="UP000277580"/>
    </source>
</evidence>
<feature type="region of interest" description="Disordered" evidence="5">
    <location>
        <begin position="353"/>
        <end position="451"/>
    </location>
</feature>
<organism evidence="7 8">
    <name type="scientific">Morchella conica CCBAS932</name>
    <dbReference type="NCBI Taxonomy" id="1392247"/>
    <lineage>
        <taxon>Eukaryota</taxon>
        <taxon>Fungi</taxon>
        <taxon>Dikarya</taxon>
        <taxon>Ascomycota</taxon>
        <taxon>Pezizomycotina</taxon>
        <taxon>Pezizomycetes</taxon>
        <taxon>Pezizales</taxon>
        <taxon>Morchellaceae</taxon>
        <taxon>Morchella</taxon>
    </lineage>
</organism>
<accession>A0A3N4L0E1</accession>
<feature type="compositionally biased region" description="Basic residues" evidence="5">
    <location>
        <begin position="613"/>
        <end position="628"/>
    </location>
</feature>
<keyword evidence="1" id="KW-0479">Metal-binding</keyword>
<feature type="compositionally biased region" description="Low complexity" evidence="5">
    <location>
        <begin position="40"/>
        <end position="59"/>
    </location>
</feature>
<feature type="compositionally biased region" description="Low complexity" evidence="5">
    <location>
        <begin position="123"/>
        <end position="133"/>
    </location>
</feature>
<feature type="compositionally biased region" description="Polar residues" evidence="5">
    <location>
        <begin position="408"/>
        <end position="427"/>
    </location>
</feature>
<dbReference type="InterPro" id="IPR019787">
    <property type="entry name" value="Znf_PHD-finger"/>
</dbReference>
<proteinExistence type="predicted"/>
<feature type="region of interest" description="Disordered" evidence="5">
    <location>
        <begin position="93"/>
        <end position="145"/>
    </location>
</feature>
<dbReference type="InParanoid" id="A0A3N4L0E1"/>
<feature type="region of interest" description="Disordered" evidence="5">
    <location>
        <begin position="1159"/>
        <end position="1179"/>
    </location>
</feature>
<feature type="compositionally biased region" description="Low complexity" evidence="5">
    <location>
        <begin position="366"/>
        <end position="391"/>
    </location>
</feature>
<feature type="compositionally biased region" description="Polar residues" evidence="5">
    <location>
        <begin position="1159"/>
        <end position="1176"/>
    </location>
</feature>
<feature type="compositionally biased region" description="Low complexity" evidence="5">
    <location>
        <begin position="574"/>
        <end position="588"/>
    </location>
</feature>
<sequence>MPPKESKDGRPSRSSRPSTRRSTPVNTPSSSKPSAPHTQPASAPHKATSASASASGSVKHGSESDWSEPPLATPKASYKEYDDKALMNTSTTHMLPLGELPTPKMLEATKRPYPGGGKKKGKQPPQGNGASGWTQGGTGGNGAPVSKIANGGPIISSGIRAGVSGVGGGGIITTGVPPGGVAQAGGGGGGGGGGAPAGVAQGGVIPGGVVPVGVAPAGVPTGVPAGVSAGVPGGVVPTGIPGGGVPVGVPGGVVHGVVHGVPGGVPESVPGGMIPGVAPIVAPGASLGVTSSFSPGGVAPGGAALGGAVPVGAATVGAIHGGNIAGGVPAGGVSIGGGAAGGAASGTVVAAGGHGGGGVPPPLPVTPMAGSSRSAQTQTVSTQTVKVKPPVITTPAPVSAPSPGGMTIGSSGSPPANPSTPSGSNGSRPGAVNGAWLNGNAPNSKTPQGRQRLSMVVDAAIERSAQVGNVDLGRAIKKLYDESLSNSLLADLLDAVLAQKATSEQIHQFQTYVRNARDPNATSAEPTSAANGTQPPDGAPPPTPMDISQSQPESQPQQQQQQQQQPQPQPQPQPQLQQQQQLQPQQEQTQAQNTAATNGIVSTGGNSIVKKEKMSRKERKKNGIKKHQHGEQPDEDTDSDLSSICSETDEDQQKGGKVAVAVDSTPHHRSRVPSPVNNFTPIQGNDSEHQAKRIKLPTFDQIKQDSSIRDPPPAGIACRPAKGNGNPRKRNRSPSISTPPPQTYASSSVTPSSSVAAPTSAPIPAPAPLPTQPPKKKNKTNKIKISPVKKTVTEPFVVTAGIGDLSDHRRVRYGSEEVSENEDVCAVCNGPGRFLCCERCPRSFHFTCLNPPLEEIPEGMWFCNKCTSQHNPPVKPPRGLFSELIDGINRRNPTSFRLPPDIRGYFVGVETGALGEYVDVRDNKTQKFSKSGFVEEYDTLKLKDKAGNAILCHHCGKSAVNGQRIISCDFCPLSWHLDCIGPMPMPNPPPTQKKWMCPAHADGLQPRRPKKAPIVDTSLRRGFKNNGVIEIENEEEVMFEDVMVSGIVYRLPERGIKLDFIEKVKTERPPIKETRKLKKSKATNTTHLSTSPLLPLEDRPLIDQQLVQHLLEFSGNSAVLSTFNGGGINTLIEALISEATPSVKALFGEPHPLKNHTLSPATASLDTNANSNTTLSPERERSQLLALQEIITKRLQALQASSLLPLPPPPKSR</sequence>
<dbReference type="InterPro" id="IPR011011">
    <property type="entry name" value="Znf_FYVE_PHD"/>
</dbReference>
<feature type="compositionally biased region" description="Low complexity" evidence="5">
    <location>
        <begin position="549"/>
        <end position="566"/>
    </location>
</feature>
<evidence type="ECO:0000256" key="5">
    <source>
        <dbReference type="SAM" id="MobiDB-lite"/>
    </source>
</evidence>
<dbReference type="OrthoDB" id="5876363at2759"/>
<feature type="compositionally biased region" description="Basic and acidic residues" evidence="5">
    <location>
        <begin position="1"/>
        <end position="11"/>
    </location>
</feature>
<dbReference type="GO" id="GO:0006357">
    <property type="term" value="P:regulation of transcription by RNA polymerase II"/>
    <property type="evidence" value="ECO:0007669"/>
    <property type="project" value="TreeGrafter"/>
</dbReference>
<feature type="compositionally biased region" description="Low complexity" evidence="5">
    <location>
        <begin position="12"/>
        <end position="31"/>
    </location>
</feature>
<dbReference type="GO" id="GO:0032221">
    <property type="term" value="C:Rpd3S complex"/>
    <property type="evidence" value="ECO:0007669"/>
    <property type="project" value="TreeGrafter"/>
</dbReference>
<feature type="compositionally biased region" description="Polar residues" evidence="5">
    <location>
        <begin position="675"/>
        <end position="685"/>
    </location>
</feature>
<dbReference type="PROSITE" id="PS50016">
    <property type="entry name" value="ZF_PHD_2"/>
    <property type="match status" value="1"/>
</dbReference>
<dbReference type="Gene3D" id="3.30.40.10">
    <property type="entry name" value="Zinc/RING finger domain, C3HC4 (zinc finger)"/>
    <property type="match status" value="2"/>
</dbReference>
<evidence type="ECO:0000256" key="3">
    <source>
        <dbReference type="ARBA" id="ARBA00022833"/>
    </source>
</evidence>
<reference evidence="7 8" key="1">
    <citation type="journal article" date="2018" name="Nat. Ecol. Evol.">
        <title>Pezizomycetes genomes reveal the molecular basis of ectomycorrhizal truffle lifestyle.</title>
        <authorList>
            <person name="Murat C."/>
            <person name="Payen T."/>
            <person name="Noel B."/>
            <person name="Kuo A."/>
            <person name="Morin E."/>
            <person name="Chen J."/>
            <person name="Kohler A."/>
            <person name="Krizsan K."/>
            <person name="Balestrini R."/>
            <person name="Da Silva C."/>
            <person name="Montanini B."/>
            <person name="Hainaut M."/>
            <person name="Levati E."/>
            <person name="Barry K.W."/>
            <person name="Belfiori B."/>
            <person name="Cichocki N."/>
            <person name="Clum A."/>
            <person name="Dockter R.B."/>
            <person name="Fauchery L."/>
            <person name="Guy J."/>
            <person name="Iotti M."/>
            <person name="Le Tacon F."/>
            <person name="Lindquist E.A."/>
            <person name="Lipzen A."/>
            <person name="Malagnac F."/>
            <person name="Mello A."/>
            <person name="Molinier V."/>
            <person name="Miyauchi S."/>
            <person name="Poulain J."/>
            <person name="Riccioni C."/>
            <person name="Rubini A."/>
            <person name="Sitrit Y."/>
            <person name="Splivallo R."/>
            <person name="Traeger S."/>
            <person name="Wang M."/>
            <person name="Zifcakova L."/>
            <person name="Wipf D."/>
            <person name="Zambonelli A."/>
            <person name="Paolocci F."/>
            <person name="Nowrousian M."/>
            <person name="Ottonello S."/>
            <person name="Baldrian P."/>
            <person name="Spatafora J.W."/>
            <person name="Henrissat B."/>
            <person name="Nagy L.G."/>
            <person name="Aury J.M."/>
            <person name="Wincker P."/>
            <person name="Grigoriev I.V."/>
            <person name="Bonfante P."/>
            <person name="Martin F.M."/>
        </authorList>
    </citation>
    <scope>NUCLEOTIDE SEQUENCE [LARGE SCALE GENOMIC DNA]</scope>
    <source>
        <strain evidence="7 8">CCBAS932</strain>
    </source>
</reference>
<dbReference type="SMART" id="SM00249">
    <property type="entry name" value="PHD"/>
    <property type="match status" value="2"/>
</dbReference>
<dbReference type="InterPro" id="IPR019786">
    <property type="entry name" value="Zinc_finger_PHD-type_CS"/>
</dbReference>
<feature type="compositionally biased region" description="Polar residues" evidence="5">
    <location>
        <begin position="440"/>
        <end position="451"/>
    </location>
</feature>
<dbReference type="SMART" id="SM00109">
    <property type="entry name" value="C1"/>
    <property type="match status" value="2"/>
</dbReference>
<evidence type="ECO:0000256" key="2">
    <source>
        <dbReference type="ARBA" id="ARBA00022771"/>
    </source>
</evidence>
<dbReference type="SUPFAM" id="SSF57903">
    <property type="entry name" value="FYVE/PHD zinc finger"/>
    <property type="match status" value="2"/>
</dbReference>
<dbReference type="InterPro" id="IPR013083">
    <property type="entry name" value="Znf_RING/FYVE/PHD"/>
</dbReference>
<keyword evidence="2 4" id="KW-0863">Zinc-finger</keyword>
<evidence type="ECO:0000313" key="7">
    <source>
        <dbReference type="EMBL" id="RPB14041.1"/>
    </source>
</evidence>
<name>A0A3N4L0E1_9PEZI</name>